<dbReference type="AlphaFoldDB" id="A0AAD9GCH3"/>
<gene>
    <name evidence="1" type="ORF">X943_000079</name>
</gene>
<proteinExistence type="predicted"/>
<comment type="caution">
    <text evidence="1">The sequence shown here is derived from an EMBL/GenBank/DDBJ whole genome shotgun (WGS) entry which is preliminary data.</text>
</comment>
<reference evidence="1" key="1">
    <citation type="journal article" date="2014" name="Nucleic Acids Res.">
        <title>The evolutionary dynamics of variant antigen genes in Babesia reveal a history of genomic innovation underlying host-parasite interaction.</title>
        <authorList>
            <person name="Jackson A.P."/>
            <person name="Otto T.D."/>
            <person name="Darby A."/>
            <person name="Ramaprasad A."/>
            <person name="Xia D."/>
            <person name="Echaide I.E."/>
            <person name="Farber M."/>
            <person name="Gahlot S."/>
            <person name="Gamble J."/>
            <person name="Gupta D."/>
            <person name="Gupta Y."/>
            <person name="Jackson L."/>
            <person name="Malandrin L."/>
            <person name="Malas T.B."/>
            <person name="Moussa E."/>
            <person name="Nair M."/>
            <person name="Reid A.J."/>
            <person name="Sanders M."/>
            <person name="Sharma J."/>
            <person name="Tracey A."/>
            <person name="Quail M.A."/>
            <person name="Weir W."/>
            <person name="Wastling J.M."/>
            <person name="Hall N."/>
            <person name="Willadsen P."/>
            <person name="Lingelbach K."/>
            <person name="Shiels B."/>
            <person name="Tait A."/>
            <person name="Berriman M."/>
            <person name="Allred D.R."/>
            <person name="Pain A."/>
        </authorList>
    </citation>
    <scope>NUCLEOTIDE SEQUENCE</scope>
    <source>
        <strain evidence="1">1802A</strain>
    </source>
</reference>
<reference evidence="1" key="2">
    <citation type="submission" date="2021-05" db="EMBL/GenBank/DDBJ databases">
        <authorList>
            <person name="Pain A."/>
        </authorList>
    </citation>
    <scope>NUCLEOTIDE SEQUENCE</scope>
    <source>
        <strain evidence="1">1802A</strain>
    </source>
</reference>
<keyword evidence="2" id="KW-1185">Reference proteome</keyword>
<evidence type="ECO:0000313" key="1">
    <source>
        <dbReference type="EMBL" id="KAK1935869.1"/>
    </source>
</evidence>
<protein>
    <submittedName>
        <fullName evidence="1">Uncharacterized protein</fullName>
    </submittedName>
</protein>
<dbReference type="EMBL" id="JAHBMH010000044">
    <property type="protein sequence ID" value="KAK1935869.1"/>
    <property type="molecule type" value="Genomic_DNA"/>
</dbReference>
<name>A0AAD9GCH3_BABDI</name>
<evidence type="ECO:0000313" key="2">
    <source>
        <dbReference type="Proteomes" id="UP001195914"/>
    </source>
</evidence>
<organism evidence="1 2">
    <name type="scientific">Babesia divergens</name>
    <dbReference type="NCBI Taxonomy" id="32595"/>
    <lineage>
        <taxon>Eukaryota</taxon>
        <taxon>Sar</taxon>
        <taxon>Alveolata</taxon>
        <taxon>Apicomplexa</taxon>
        <taxon>Aconoidasida</taxon>
        <taxon>Piroplasmida</taxon>
        <taxon>Babesiidae</taxon>
        <taxon>Babesia</taxon>
    </lineage>
</organism>
<dbReference type="Proteomes" id="UP001195914">
    <property type="component" value="Unassembled WGS sequence"/>
</dbReference>
<accession>A0AAD9GCH3</accession>
<sequence length="809" mass="90614">MGAQQSYVRGVSTNGGDRVSIFKLLLQFTTIGDTNEGNEGLTYLFRALLDTKIDDVSYEVLEVYLRNFVLHNLLNINLRHGKLYCYWDRYAALLEQIVKYESLAPLHPSDDTNGSIGCTTIPSGSTQRIIIEEILDSTSGGCDEPQLGGGLLHDGDCMAPTPDTQSQKPSEMFIVTNMADKSNSRLRKDGSAKITTHDGTDIGSYIGIVKGLSDPTRSLTLFVISKILFKCLIDTIDTAEILFHMDYLPYYLVPDALSFFNLDIAERKEAIPECTSEKPACHNISDDQVVDEADKCSDTICESSDEHSIASSSISIEAKSNNCGAMILRFCTEVHTITVEVPAGAAWKQVADGVIIEAAKTWSHGTMEALRRGFCLVDERMRIFSLQNIGFLFDHTKEHVEFMVLPFCISTYGSIGATSHLKRLLQALFTYITADIRPISSSHGIFLRASQSMAADVLVILLSCIVMKPYLCTTAKAELDSQFPPNFKWVKRAPTSTRSVAPLHYIYLDRIRSQLMLDRRSEVDQRDVHPVIDYAMNYGDNIKYGLLESFRFSIGRCGLETAARCLIRLLKSNAPNSSKRHLNNIRNHMVLLLLLLLNPTETDAFPYPESDGHSTPSMTTFTNSIYTSLPSNIAKVLKEADVKVPEVFCNQSSQQSSTAVVDRQLPLELLVELGKSLLDMGAPKVCSNELLLVLVDILSNNREFTSTFYARAHNFVREVINTIRRNSTISKQKKYSRLCGNYIHLYIDYEVTKAPLLRTLIRILTHYIRHHKVGGMASKNATRVQNHDIDNASLDMEHILQTIFDVFDW</sequence>